<dbReference type="PANTHER" id="PTHR30032:SF4">
    <property type="entry name" value="AMIDASE ENHANCER"/>
    <property type="match status" value="1"/>
</dbReference>
<reference evidence="1" key="1">
    <citation type="submission" date="2020-05" db="EMBL/GenBank/DDBJ databases">
        <authorList>
            <person name="Chiriac C."/>
            <person name="Salcher M."/>
            <person name="Ghai R."/>
            <person name="Kavagutti S V."/>
        </authorList>
    </citation>
    <scope>NUCLEOTIDE SEQUENCE</scope>
</reference>
<accession>A0A6J7RTF9</accession>
<name>A0A6J7RTF9_9ZZZZ</name>
<evidence type="ECO:0000313" key="1">
    <source>
        <dbReference type="EMBL" id="CAB5032066.1"/>
    </source>
</evidence>
<proteinExistence type="predicted"/>
<dbReference type="Pfam" id="PF04122">
    <property type="entry name" value="CW_binding_2"/>
    <property type="match status" value="1"/>
</dbReference>
<organism evidence="1">
    <name type="scientific">freshwater metagenome</name>
    <dbReference type="NCBI Taxonomy" id="449393"/>
    <lineage>
        <taxon>unclassified sequences</taxon>
        <taxon>metagenomes</taxon>
        <taxon>ecological metagenomes</taxon>
    </lineage>
</organism>
<sequence>MSSTKLRRSLLLGGAALLAISSASCGRAGDASTSGSPAGQVAPGQTVAAIPSAATKNTTRIWATSPFSVAASAARAVYPGARPSQRPLSVVLADSSSWQATIAGAVLMAGPLHAPMLLTTGAQIPAASQTALDALAPTGAGKDGPQIIRLGAAAAPSSLKSLSIAGNDPYTLAANIDAYQARIVGRWSRSVVVASADSPAMAMPAAAWAAKSGDSILFSARNELPAATAAAIKAHGKPKIYILGPRSTISDSVAGQLAALGEVTRIGAKPASANAIAFARFSDGDFGWGIVDPGHGLVFTNIAQTLTAGAAAPLSASGSYGPLLLVGRDGNLPPDVANYLRDIRPGYSSDPVRGVYNHAWIIGDPVAVTDRAQATIDSLLEIAPVTRSTATP</sequence>
<dbReference type="PANTHER" id="PTHR30032">
    <property type="entry name" value="N-ACETYLMURAMOYL-L-ALANINE AMIDASE-RELATED"/>
    <property type="match status" value="1"/>
</dbReference>
<dbReference type="AlphaFoldDB" id="A0A6J7RTF9"/>
<dbReference type="GO" id="GO:0030288">
    <property type="term" value="C:outer membrane-bounded periplasmic space"/>
    <property type="evidence" value="ECO:0007669"/>
    <property type="project" value="TreeGrafter"/>
</dbReference>
<protein>
    <submittedName>
        <fullName evidence="1">Unannotated protein</fullName>
    </submittedName>
</protein>
<gene>
    <name evidence="1" type="ORF">UFOPK4175_00433</name>
</gene>
<dbReference type="PROSITE" id="PS51257">
    <property type="entry name" value="PROKAR_LIPOPROTEIN"/>
    <property type="match status" value="1"/>
</dbReference>
<dbReference type="InterPro" id="IPR007253">
    <property type="entry name" value="Cell_wall-bd_2"/>
</dbReference>
<dbReference type="EMBL" id="CAFBPX010000055">
    <property type="protein sequence ID" value="CAB5032066.1"/>
    <property type="molecule type" value="Genomic_DNA"/>
</dbReference>
<dbReference type="InterPro" id="IPR051922">
    <property type="entry name" value="Bact_Sporulation_Assoc"/>
</dbReference>